<dbReference type="InterPro" id="IPR056209">
    <property type="entry name" value="SU10_adaptor"/>
</dbReference>
<proteinExistence type="predicted"/>
<dbReference type="Gene3D" id="2.60.120.260">
    <property type="entry name" value="Galactose-binding domain-like"/>
    <property type="match status" value="1"/>
</dbReference>
<dbReference type="AlphaFoldDB" id="A0A6M3IV60"/>
<dbReference type="EMBL" id="MT141447">
    <property type="protein sequence ID" value="QJA61609.1"/>
    <property type="molecule type" value="Genomic_DNA"/>
</dbReference>
<protein>
    <submittedName>
        <fullName evidence="1">Uncharacterized protein</fullName>
    </submittedName>
</protein>
<sequence>MRVKDLIWDYIRPVLGDCPELIDAILNVSNSEKDLYAAFKAAYVSLVTETGILTDSDATSLTTALNTQKYSVPSNYIRNNPNTNLLYDTTKTRLEGPITPERLNMLKGDTWEADTGTPVNWFMTDKNLKIGLYPIPNSGAASKTLYLNDYVRFPIVPLTIHNCEQPWTAKSNVTATVDADYRFDGDYSSKLLVAAGFTTGLLATYDLPSAIDMSDYSQVGLWVYSDLAIASGVLQLTLDNTAACASPLETINLPAIPANIWTYIEVDLAAASSDTAILSVGLNAASDPGEPTLYVDFIHATKEPEIEESLQYQLIPRILQIMGKGEG</sequence>
<reference evidence="1" key="1">
    <citation type="submission" date="2020-03" db="EMBL/GenBank/DDBJ databases">
        <title>The deep terrestrial virosphere.</title>
        <authorList>
            <person name="Holmfeldt K."/>
            <person name="Nilsson E."/>
            <person name="Simone D."/>
            <person name="Lopez-Fernandez M."/>
            <person name="Wu X."/>
            <person name="de Brujin I."/>
            <person name="Lundin D."/>
            <person name="Andersson A."/>
            <person name="Bertilsson S."/>
            <person name="Dopson M."/>
        </authorList>
    </citation>
    <scope>NUCLEOTIDE SEQUENCE</scope>
    <source>
        <strain evidence="1">MM415B00913</strain>
    </source>
</reference>
<organism evidence="1">
    <name type="scientific">viral metagenome</name>
    <dbReference type="NCBI Taxonomy" id="1070528"/>
    <lineage>
        <taxon>unclassified sequences</taxon>
        <taxon>metagenomes</taxon>
        <taxon>organismal metagenomes</taxon>
    </lineage>
</organism>
<name>A0A6M3IV60_9ZZZZ</name>
<gene>
    <name evidence="1" type="ORF">MM415B00913_0007</name>
</gene>
<accession>A0A6M3IV60</accession>
<dbReference type="Pfam" id="PF24175">
    <property type="entry name" value="SU10_adaptor"/>
    <property type="match status" value="1"/>
</dbReference>
<evidence type="ECO:0000313" key="1">
    <source>
        <dbReference type="EMBL" id="QJA61609.1"/>
    </source>
</evidence>